<dbReference type="AlphaFoldDB" id="A0A9W9ZZ45"/>
<comment type="caution">
    <text evidence="5">The sequence shown here is derived from an EMBL/GenBank/DDBJ whole genome shotgun (WGS) entry which is preliminary data.</text>
</comment>
<keyword evidence="6" id="KW-1185">Reference proteome</keyword>
<dbReference type="InterPro" id="IPR025927">
    <property type="entry name" value="Znf_KANL2-like"/>
</dbReference>
<dbReference type="EMBL" id="MU825424">
    <property type="protein sequence ID" value="KAJ7389824.1"/>
    <property type="molecule type" value="Genomic_DNA"/>
</dbReference>
<organism evidence="5 6">
    <name type="scientific">Desmophyllum pertusum</name>
    <dbReference type="NCBI Taxonomy" id="174260"/>
    <lineage>
        <taxon>Eukaryota</taxon>
        <taxon>Metazoa</taxon>
        <taxon>Cnidaria</taxon>
        <taxon>Anthozoa</taxon>
        <taxon>Hexacorallia</taxon>
        <taxon>Scleractinia</taxon>
        <taxon>Caryophylliina</taxon>
        <taxon>Caryophylliidae</taxon>
        <taxon>Desmophyllum</taxon>
    </lineage>
</organism>
<accession>A0A9W9ZZ45</accession>
<feature type="domain" description="KANL2-like probable zinc-finger" evidence="4">
    <location>
        <begin position="52"/>
        <end position="112"/>
    </location>
</feature>
<feature type="compositionally biased region" description="Polar residues" evidence="3">
    <location>
        <begin position="135"/>
        <end position="144"/>
    </location>
</feature>
<name>A0A9W9ZZ45_9CNID</name>
<evidence type="ECO:0000256" key="2">
    <source>
        <dbReference type="ARBA" id="ARBA00023242"/>
    </source>
</evidence>
<evidence type="ECO:0000256" key="3">
    <source>
        <dbReference type="SAM" id="MobiDB-lite"/>
    </source>
</evidence>
<dbReference type="OrthoDB" id="5968413at2759"/>
<dbReference type="GO" id="GO:0005634">
    <property type="term" value="C:nucleus"/>
    <property type="evidence" value="ECO:0007669"/>
    <property type="project" value="UniProtKB-SubCell"/>
</dbReference>
<dbReference type="Proteomes" id="UP001163046">
    <property type="component" value="Unassembled WGS sequence"/>
</dbReference>
<evidence type="ECO:0000259" key="4">
    <source>
        <dbReference type="Pfam" id="PF13891"/>
    </source>
</evidence>
<protein>
    <submittedName>
        <fullName evidence="5">INO80 complex subunit D</fullName>
    </submittedName>
</protein>
<evidence type="ECO:0000256" key="1">
    <source>
        <dbReference type="ARBA" id="ARBA00004123"/>
    </source>
</evidence>
<evidence type="ECO:0000313" key="6">
    <source>
        <dbReference type="Proteomes" id="UP001163046"/>
    </source>
</evidence>
<dbReference type="PANTHER" id="PTHR16198:SF2">
    <property type="entry name" value="INO80 COMPLEX SUBUNIT D"/>
    <property type="match status" value="1"/>
</dbReference>
<feature type="region of interest" description="Disordered" evidence="3">
    <location>
        <begin position="125"/>
        <end position="148"/>
    </location>
</feature>
<evidence type="ECO:0000313" key="5">
    <source>
        <dbReference type="EMBL" id="KAJ7389824.1"/>
    </source>
</evidence>
<dbReference type="Pfam" id="PF13891">
    <property type="entry name" value="zf-C3HC3H_KANSL2"/>
    <property type="match status" value="1"/>
</dbReference>
<keyword evidence="2" id="KW-0539">Nucleus</keyword>
<sequence>MDEIQTKPGSLKFETSSFNTIDVGAKKQQAKAANMFQGKNIHSSPLDGKLLCSYSEKLCKQRRLNGYAFCIRHVLEDKNAPFKQCQFVAKYNGHQCTNPIPFAEDRIYCNSHLQVLGIVPKKIRRKKPGDGVENGVNSSSTTSESKARTDVLLTTPASTNMPSIPPQLFPFRLKKPRNQPHKRAYTNIPAIEELRESRKKWQKDRTDLFKIYDIESSDDDSSSERDEIPWQQIWLSADSDLDYDALRRENNCLEADIRTAKISRLSTQLRRQLHQLRRTLRTRHRRYKDLLASGSVLVKAVHSNSSACVDSLLESSKNSRRTRPRPAKCLAKTCAFSQDDVQCNKKAFPYTKFCKDRIFLATGIGLDWEKSLRARDISANTVA</sequence>
<reference evidence="5" key="1">
    <citation type="submission" date="2023-01" db="EMBL/GenBank/DDBJ databases">
        <title>Genome assembly of the deep-sea coral Lophelia pertusa.</title>
        <authorList>
            <person name="Herrera S."/>
            <person name="Cordes E."/>
        </authorList>
    </citation>
    <scope>NUCLEOTIDE SEQUENCE</scope>
    <source>
        <strain evidence="5">USNM1676648</strain>
        <tissue evidence="5">Polyp</tissue>
    </source>
</reference>
<comment type="subcellular location">
    <subcellularLocation>
        <location evidence="1">Nucleus</location>
    </subcellularLocation>
</comment>
<gene>
    <name evidence="5" type="primary">INO80D_1</name>
    <name evidence="5" type="ORF">OS493_028793</name>
</gene>
<dbReference type="PANTHER" id="PTHR16198">
    <property type="match status" value="1"/>
</dbReference>
<proteinExistence type="predicted"/>